<organism evidence="10 11">
    <name type="scientific">Priestia flexa</name>
    <dbReference type="NCBI Taxonomy" id="86664"/>
    <lineage>
        <taxon>Bacteria</taxon>
        <taxon>Bacillati</taxon>
        <taxon>Bacillota</taxon>
        <taxon>Bacilli</taxon>
        <taxon>Bacillales</taxon>
        <taxon>Bacillaceae</taxon>
        <taxon>Priestia</taxon>
    </lineage>
</organism>
<dbReference type="InterPro" id="IPR050330">
    <property type="entry name" value="Bact_OuterMem_StrucFunc"/>
</dbReference>
<evidence type="ECO:0000256" key="6">
    <source>
        <dbReference type="ARBA" id="ARBA00023136"/>
    </source>
</evidence>
<dbReference type="Pfam" id="PF13677">
    <property type="entry name" value="MotB_plug"/>
    <property type="match status" value="1"/>
</dbReference>
<evidence type="ECO:0000256" key="3">
    <source>
        <dbReference type="ARBA" id="ARBA00022475"/>
    </source>
</evidence>
<dbReference type="Gene3D" id="3.30.1330.60">
    <property type="entry name" value="OmpA-like domain"/>
    <property type="match status" value="1"/>
</dbReference>
<dbReference type="EMBL" id="JAEMWV010000001">
    <property type="protein sequence ID" value="MBN8250717.1"/>
    <property type="molecule type" value="Genomic_DNA"/>
</dbReference>
<protein>
    <submittedName>
        <fullName evidence="10">Flagellar motor protein MotB</fullName>
    </submittedName>
</protein>
<evidence type="ECO:0000256" key="4">
    <source>
        <dbReference type="ARBA" id="ARBA00022692"/>
    </source>
</evidence>
<sequence length="238" mass="27163">MKRRKKVQHSSQSNKWMVTFADLVTLILVFFILLFSMSNIDNIKFKQLVNSLGLSESNGADASIIEFESSSQSQEGNNKKVLSNKSAELDRILLQVQQYLEENNLQEVITANRDERGVVLVLQEQVLFETGEAEILKKGYPFLNELGALFTTIPNQIKIEGYTDNRPIKTYRYPSNWELSTARASSVIRYFIAHYDLKSEQFIAIGYGEAKPVVENTSEANMQKNRRVEIIISDPTNE</sequence>
<dbReference type="PANTHER" id="PTHR30329:SF16">
    <property type="entry name" value="CHEMOTAXIS MOTB PROTEIN"/>
    <property type="match status" value="1"/>
</dbReference>
<evidence type="ECO:0000256" key="2">
    <source>
        <dbReference type="ARBA" id="ARBA00008914"/>
    </source>
</evidence>
<evidence type="ECO:0000256" key="5">
    <source>
        <dbReference type="ARBA" id="ARBA00022989"/>
    </source>
</evidence>
<evidence type="ECO:0000256" key="7">
    <source>
        <dbReference type="PROSITE-ProRule" id="PRU00473"/>
    </source>
</evidence>
<reference evidence="10" key="1">
    <citation type="submission" date="2020-12" db="EMBL/GenBank/DDBJ databases">
        <title>PHA producing bacteria isolated from mangrove.</title>
        <authorList>
            <person name="Zheng W."/>
            <person name="Yu S."/>
            <person name="Huang Y."/>
        </authorList>
    </citation>
    <scope>NUCLEOTIDE SEQUENCE</scope>
    <source>
        <strain evidence="10">GN22-4</strain>
    </source>
</reference>
<keyword evidence="3" id="KW-1003">Cell membrane</keyword>
<evidence type="ECO:0000313" key="10">
    <source>
        <dbReference type="EMBL" id="MBN8250717.1"/>
    </source>
</evidence>
<dbReference type="AlphaFoldDB" id="A0A8I1MEC5"/>
<dbReference type="PANTHER" id="PTHR30329">
    <property type="entry name" value="STATOR ELEMENT OF FLAGELLAR MOTOR COMPLEX"/>
    <property type="match status" value="1"/>
</dbReference>
<dbReference type="PROSITE" id="PS51123">
    <property type="entry name" value="OMPA_2"/>
    <property type="match status" value="1"/>
</dbReference>
<feature type="domain" description="OmpA-like" evidence="9">
    <location>
        <begin position="115"/>
        <end position="236"/>
    </location>
</feature>
<dbReference type="NCBIfam" id="NF005382">
    <property type="entry name" value="PRK06925.1"/>
    <property type="match status" value="1"/>
</dbReference>
<keyword evidence="10" id="KW-0282">Flagellum</keyword>
<evidence type="ECO:0000256" key="8">
    <source>
        <dbReference type="SAM" id="Phobius"/>
    </source>
</evidence>
<dbReference type="InterPro" id="IPR006665">
    <property type="entry name" value="OmpA-like"/>
</dbReference>
<dbReference type="InterPro" id="IPR025713">
    <property type="entry name" value="MotB-like_N_dom"/>
</dbReference>
<dbReference type="Pfam" id="PF00691">
    <property type="entry name" value="OmpA"/>
    <property type="match status" value="1"/>
</dbReference>
<comment type="similarity">
    <text evidence="2">Belongs to the MotB family.</text>
</comment>
<proteinExistence type="inferred from homology"/>
<keyword evidence="5 8" id="KW-1133">Transmembrane helix</keyword>
<keyword evidence="10" id="KW-0966">Cell projection</keyword>
<keyword evidence="10" id="KW-0969">Cilium</keyword>
<comment type="caution">
    <text evidence="10">The sequence shown here is derived from an EMBL/GenBank/DDBJ whole genome shotgun (WGS) entry which is preliminary data.</text>
</comment>
<accession>A0A8I1MEC5</accession>
<name>A0A8I1MEC5_9BACI</name>
<keyword evidence="4 8" id="KW-0812">Transmembrane</keyword>
<evidence type="ECO:0000313" key="11">
    <source>
        <dbReference type="Proteomes" id="UP000664578"/>
    </source>
</evidence>
<comment type="subcellular location">
    <subcellularLocation>
        <location evidence="1">Cell membrane</location>
        <topology evidence="1">Single-pass membrane protein</topology>
    </subcellularLocation>
</comment>
<dbReference type="SUPFAM" id="SSF103088">
    <property type="entry name" value="OmpA-like"/>
    <property type="match status" value="1"/>
</dbReference>
<feature type="transmembrane region" description="Helical" evidence="8">
    <location>
        <begin position="20"/>
        <end position="38"/>
    </location>
</feature>
<gene>
    <name evidence="10" type="primary">motB</name>
    <name evidence="10" type="ORF">JF537_03870</name>
</gene>
<evidence type="ECO:0000256" key="1">
    <source>
        <dbReference type="ARBA" id="ARBA00004162"/>
    </source>
</evidence>
<dbReference type="Proteomes" id="UP000664578">
    <property type="component" value="Unassembled WGS sequence"/>
</dbReference>
<keyword evidence="6 7" id="KW-0472">Membrane</keyword>
<dbReference type="CDD" id="cd07185">
    <property type="entry name" value="OmpA_C-like"/>
    <property type="match status" value="1"/>
</dbReference>
<evidence type="ECO:0000259" key="9">
    <source>
        <dbReference type="PROSITE" id="PS51123"/>
    </source>
</evidence>
<dbReference type="GO" id="GO:0005886">
    <property type="term" value="C:plasma membrane"/>
    <property type="evidence" value="ECO:0007669"/>
    <property type="project" value="UniProtKB-SubCell"/>
</dbReference>
<dbReference type="InterPro" id="IPR036737">
    <property type="entry name" value="OmpA-like_sf"/>
</dbReference>